<name>A0A6I9N2Z6_9TELE</name>
<dbReference type="RefSeq" id="XP_010768676.1">
    <property type="nucleotide sequence ID" value="XM_010770374.1"/>
</dbReference>
<proteinExistence type="predicted"/>
<dbReference type="KEGG" id="ncc:104944796"/>
<reference evidence="2" key="1">
    <citation type="submission" date="2025-08" db="UniProtKB">
        <authorList>
            <consortium name="RefSeq"/>
        </authorList>
    </citation>
    <scope>IDENTIFICATION</scope>
    <source>
        <tissue evidence="2">Muscle</tissue>
    </source>
</reference>
<dbReference type="Proteomes" id="UP000504611">
    <property type="component" value="Unplaced"/>
</dbReference>
<dbReference type="AlphaFoldDB" id="A0A6I9N2Z6"/>
<keyword evidence="1" id="KW-1185">Reference proteome</keyword>
<dbReference type="GeneID" id="104944796"/>
<sequence length="102" mass="11105">MGPTDEAVNGSQIPVCSENRLRWDLSTEQIQQLTDKLIANTKEVYDGVGALDIDSVTVENTLKALADVEVEYTGQCPPIGSVSLLMLNMCTDDGHLFSYPKS</sequence>
<protein>
    <submittedName>
        <fullName evidence="2">Neurolysin, mitochondrial-like</fullName>
    </submittedName>
</protein>
<dbReference type="OrthoDB" id="534666at2759"/>
<evidence type="ECO:0000313" key="2">
    <source>
        <dbReference type="RefSeq" id="XP_010768676.1"/>
    </source>
</evidence>
<evidence type="ECO:0000313" key="1">
    <source>
        <dbReference type="Proteomes" id="UP000504611"/>
    </source>
</evidence>
<accession>A0A6I9N2Z6</accession>
<gene>
    <name evidence="2" type="primary">LOC104944796</name>
</gene>
<dbReference type="InterPro" id="IPR024080">
    <property type="entry name" value="Neurolysin/TOP_N"/>
</dbReference>
<organism evidence="1 2">
    <name type="scientific">Notothenia coriiceps</name>
    <name type="common">black rockcod</name>
    <dbReference type="NCBI Taxonomy" id="8208"/>
    <lineage>
        <taxon>Eukaryota</taxon>
        <taxon>Metazoa</taxon>
        <taxon>Chordata</taxon>
        <taxon>Craniata</taxon>
        <taxon>Vertebrata</taxon>
        <taxon>Euteleostomi</taxon>
        <taxon>Actinopterygii</taxon>
        <taxon>Neopterygii</taxon>
        <taxon>Teleostei</taxon>
        <taxon>Neoteleostei</taxon>
        <taxon>Acanthomorphata</taxon>
        <taxon>Eupercaria</taxon>
        <taxon>Perciformes</taxon>
        <taxon>Notothenioidei</taxon>
        <taxon>Nototheniidae</taxon>
        <taxon>Notothenia</taxon>
    </lineage>
</organism>
<dbReference type="Gene3D" id="1.20.1050.40">
    <property type="entry name" value="Endopeptidase. Chain P, domain 1"/>
    <property type="match status" value="1"/>
</dbReference>